<accession>A0A0R1ZJR2</accession>
<name>A0A0R1ZJR2_9LACO</name>
<protein>
    <recommendedName>
        <fullName evidence="3">Bacteriophage T5 Orf172 DNA-binding domain-containing protein</fullName>
    </recommendedName>
</protein>
<feature type="domain" description="Bacteriophage T5 Orf172 DNA-binding" evidence="3">
    <location>
        <begin position="339"/>
        <end position="422"/>
    </location>
</feature>
<reference evidence="4 5" key="1">
    <citation type="journal article" date="2015" name="Genome Announc.">
        <title>Expanding the biotechnology potential of lactobacilli through comparative genomics of 213 strains and associated genera.</title>
        <authorList>
            <person name="Sun Z."/>
            <person name="Harris H.M."/>
            <person name="McCann A."/>
            <person name="Guo C."/>
            <person name="Argimon S."/>
            <person name="Zhang W."/>
            <person name="Yang X."/>
            <person name="Jeffery I.B."/>
            <person name="Cooney J.C."/>
            <person name="Kagawa T.F."/>
            <person name="Liu W."/>
            <person name="Song Y."/>
            <person name="Salvetti E."/>
            <person name="Wrobel A."/>
            <person name="Rasinkangas P."/>
            <person name="Parkhill J."/>
            <person name="Rea M.C."/>
            <person name="O'Sullivan O."/>
            <person name="Ritari J."/>
            <person name="Douillard F.P."/>
            <person name="Paul Ross R."/>
            <person name="Yang R."/>
            <person name="Briner A.E."/>
            <person name="Felis G.E."/>
            <person name="de Vos W.M."/>
            <person name="Barrangou R."/>
            <person name="Klaenhammer T.R."/>
            <person name="Caufield P.W."/>
            <person name="Cui Y."/>
            <person name="Zhang H."/>
            <person name="O'Toole P.W."/>
        </authorList>
    </citation>
    <scope>NUCLEOTIDE SEQUENCE [LARGE SCALE GENOMIC DNA]</scope>
    <source>
        <strain evidence="4 5">DSM 20505</strain>
    </source>
</reference>
<evidence type="ECO:0000313" key="5">
    <source>
        <dbReference type="Proteomes" id="UP000051679"/>
    </source>
</evidence>
<comment type="caution">
    <text evidence="4">The sequence shown here is derived from an EMBL/GenBank/DDBJ whole genome shotgun (WGS) entry which is preliminary data.</text>
</comment>
<dbReference type="InterPro" id="IPR025280">
    <property type="entry name" value="SNIPE"/>
</dbReference>
<dbReference type="SMART" id="SM00974">
    <property type="entry name" value="T5orf172"/>
    <property type="match status" value="1"/>
</dbReference>
<feature type="coiled-coil region" evidence="1">
    <location>
        <begin position="9"/>
        <end position="96"/>
    </location>
</feature>
<dbReference type="RefSeq" id="WP_054678543.1">
    <property type="nucleotide sequence ID" value="NZ_AYYO01000050.1"/>
</dbReference>
<evidence type="ECO:0000259" key="3">
    <source>
        <dbReference type="SMART" id="SM00974"/>
    </source>
</evidence>
<sequence>MGFGDMFKAKEFKAEIDRLQADNAELKQQNSKLNELNQRKIALEAMPAEQLDAEIVQLTQTRDKLASALSSGTETAKQLQSKLVAMTDKKTALEKEILVITDDVAMQDFGLYRPQYAFANALDYKDKLADIRAQQKQMIKNSSAGNIFRPMTLDGSSSKGRSMQNKNIKQLLRSFNGECEAAIGKVTYSNFDRVVARINKSFEQLNKLNDPNGVRLTEDYRNLKQDELHLAFEYANKKQVEKEELREQREREREEKQAQKEIADKQKQLLKDLNHYQKALSELQEKMESQSGQDRADTEKAIAEMQAKIDESEAQQKDLDYRKEHATAGYVYIISNIGSFGEDVVKIGVTRRLDPMDRIDELGSASVPFKFDVHALIFSYDAYALEADLHKRFEKQRINKVNMRKEYFKIPIEQVESVLEEYKDLTVDFNARPEAPEYRQSLALEN</sequence>
<organism evidence="4 5">
    <name type="scientific">Lacticaseibacillus sharpeae JCM 1186 = DSM 20505</name>
    <dbReference type="NCBI Taxonomy" id="1291052"/>
    <lineage>
        <taxon>Bacteria</taxon>
        <taxon>Bacillati</taxon>
        <taxon>Bacillota</taxon>
        <taxon>Bacilli</taxon>
        <taxon>Lactobacillales</taxon>
        <taxon>Lactobacillaceae</taxon>
        <taxon>Lacticaseibacillus</taxon>
    </lineage>
</organism>
<dbReference type="Pfam" id="PF13250">
    <property type="entry name" value="SNIPE"/>
    <property type="match status" value="1"/>
</dbReference>
<keyword evidence="5" id="KW-1185">Reference proteome</keyword>
<dbReference type="InterPro" id="IPR018306">
    <property type="entry name" value="Phage_T5_Orf172_DNA-bd"/>
</dbReference>
<dbReference type="Pfam" id="PF13455">
    <property type="entry name" value="MUG113"/>
    <property type="match status" value="1"/>
</dbReference>
<evidence type="ECO:0000256" key="2">
    <source>
        <dbReference type="SAM" id="MobiDB-lite"/>
    </source>
</evidence>
<dbReference type="AlphaFoldDB" id="A0A0R1ZJR2"/>
<dbReference type="STRING" id="1291052.FC18_GL002301"/>
<dbReference type="Proteomes" id="UP000051679">
    <property type="component" value="Unassembled WGS sequence"/>
</dbReference>
<evidence type="ECO:0000313" key="4">
    <source>
        <dbReference type="EMBL" id="KRM54594.1"/>
    </source>
</evidence>
<keyword evidence="1" id="KW-0175">Coiled coil</keyword>
<evidence type="ECO:0000256" key="1">
    <source>
        <dbReference type="SAM" id="Coils"/>
    </source>
</evidence>
<dbReference type="OrthoDB" id="9811665at2"/>
<dbReference type="EMBL" id="AYYO01000050">
    <property type="protein sequence ID" value="KRM54594.1"/>
    <property type="molecule type" value="Genomic_DNA"/>
</dbReference>
<gene>
    <name evidence="4" type="ORF">FC18_GL002301</name>
</gene>
<dbReference type="PATRIC" id="fig|1291052.5.peg.2374"/>
<feature type="region of interest" description="Disordered" evidence="2">
    <location>
        <begin position="242"/>
        <end position="264"/>
    </location>
</feature>
<proteinExistence type="predicted"/>